<protein>
    <submittedName>
        <fullName evidence="8">EamA family transporter</fullName>
    </submittedName>
</protein>
<keyword evidence="3 6" id="KW-0812">Transmembrane</keyword>
<feature type="transmembrane region" description="Helical" evidence="6">
    <location>
        <begin position="280"/>
        <end position="299"/>
    </location>
</feature>
<proteinExistence type="predicted"/>
<dbReference type="PANTHER" id="PTHR32322:SF18">
    <property type="entry name" value="S-ADENOSYLMETHIONINE_S-ADENOSYLHOMOCYSTEINE TRANSPORTER"/>
    <property type="match status" value="1"/>
</dbReference>
<dbReference type="AlphaFoldDB" id="A0A849IC30"/>
<evidence type="ECO:0000256" key="5">
    <source>
        <dbReference type="ARBA" id="ARBA00023136"/>
    </source>
</evidence>
<dbReference type="Gene3D" id="1.10.3730.20">
    <property type="match status" value="1"/>
</dbReference>
<comment type="caution">
    <text evidence="8">The sequence shown here is derived from an EMBL/GenBank/DDBJ whole genome shotgun (WGS) entry which is preliminary data.</text>
</comment>
<evidence type="ECO:0000256" key="3">
    <source>
        <dbReference type="ARBA" id="ARBA00022692"/>
    </source>
</evidence>
<evidence type="ECO:0000256" key="4">
    <source>
        <dbReference type="ARBA" id="ARBA00022989"/>
    </source>
</evidence>
<dbReference type="InterPro" id="IPR050638">
    <property type="entry name" value="AA-Vitamin_Transporters"/>
</dbReference>
<keyword evidence="4 6" id="KW-1133">Transmembrane helix</keyword>
<name>A0A849IC30_9HYPH</name>
<feature type="transmembrane region" description="Helical" evidence="6">
    <location>
        <begin position="77"/>
        <end position="97"/>
    </location>
</feature>
<feature type="transmembrane region" description="Helical" evidence="6">
    <location>
        <begin position="109"/>
        <end position="126"/>
    </location>
</feature>
<evidence type="ECO:0000256" key="1">
    <source>
        <dbReference type="ARBA" id="ARBA00004651"/>
    </source>
</evidence>
<sequence>MAMEVTAPVPRAVPTQTAALVPLLGLLWGFNWVAVRICLTEIPPWTLRAAGFAAGTLALYAYLRVRGKSLEVPRRHWLRLVVVGLLSITFYNLLSAFAQLSASTTRSSVLSYTMPIWAVIFARIVVGERVDRRRALGLGLGIAGLLSLGWPILAAGEFSIGLVWAILSGVSWAAGSVVLKRYPIDAGALTIAWWQLMLAVPVTTAGMLVFEGVPELRPLQTATIWAFIYHAILAQAVATTLWFTILEALPTGIASIGSLLVPAVGVLGATAFLGERPTTGDLLGLAFIVAASAVVLVRLPPERRT</sequence>
<gene>
    <name evidence="8" type="ORF">HJG44_20940</name>
</gene>
<keyword evidence="5 6" id="KW-0472">Membrane</keyword>
<dbReference type="PANTHER" id="PTHR32322">
    <property type="entry name" value="INNER MEMBRANE TRANSPORTER"/>
    <property type="match status" value="1"/>
</dbReference>
<feature type="transmembrane region" description="Helical" evidence="6">
    <location>
        <begin position="253"/>
        <end position="274"/>
    </location>
</feature>
<dbReference type="InterPro" id="IPR000620">
    <property type="entry name" value="EamA_dom"/>
</dbReference>
<keyword evidence="2" id="KW-1003">Cell membrane</keyword>
<evidence type="ECO:0000256" key="6">
    <source>
        <dbReference type="SAM" id="Phobius"/>
    </source>
</evidence>
<feature type="transmembrane region" description="Helical" evidence="6">
    <location>
        <begin position="191"/>
        <end position="210"/>
    </location>
</feature>
<organism evidence="8 9">
    <name type="scientific">Enterovirga aerilata</name>
    <dbReference type="NCBI Taxonomy" id="2730920"/>
    <lineage>
        <taxon>Bacteria</taxon>
        <taxon>Pseudomonadati</taxon>
        <taxon>Pseudomonadota</taxon>
        <taxon>Alphaproteobacteria</taxon>
        <taxon>Hyphomicrobiales</taxon>
        <taxon>Methylobacteriaceae</taxon>
        <taxon>Enterovirga</taxon>
    </lineage>
</organism>
<feature type="domain" description="EamA" evidence="7">
    <location>
        <begin position="21"/>
        <end position="147"/>
    </location>
</feature>
<comment type="subcellular location">
    <subcellularLocation>
        <location evidence="1">Cell membrane</location>
        <topology evidence="1">Multi-pass membrane protein</topology>
    </subcellularLocation>
</comment>
<feature type="transmembrane region" description="Helical" evidence="6">
    <location>
        <begin position="45"/>
        <end position="65"/>
    </location>
</feature>
<feature type="transmembrane region" description="Helical" evidence="6">
    <location>
        <begin position="135"/>
        <end position="153"/>
    </location>
</feature>
<evidence type="ECO:0000313" key="8">
    <source>
        <dbReference type="EMBL" id="NNM74831.1"/>
    </source>
</evidence>
<dbReference type="GO" id="GO:0005886">
    <property type="term" value="C:plasma membrane"/>
    <property type="evidence" value="ECO:0007669"/>
    <property type="project" value="UniProtKB-SubCell"/>
</dbReference>
<accession>A0A849IC30</accession>
<feature type="transmembrane region" description="Helical" evidence="6">
    <location>
        <begin position="12"/>
        <end position="33"/>
    </location>
</feature>
<evidence type="ECO:0000259" key="7">
    <source>
        <dbReference type="Pfam" id="PF00892"/>
    </source>
</evidence>
<reference evidence="8 9" key="1">
    <citation type="submission" date="2020-04" db="EMBL/GenBank/DDBJ databases">
        <title>Enterovirga sp. isolate from soil.</title>
        <authorList>
            <person name="Chea S."/>
            <person name="Kim D.-U."/>
        </authorList>
    </citation>
    <scope>NUCLEOTIDE SEQUENCE [LARGE SCALE GENOMIC DNA]</scope>
    <source>
        <strain evidence="8 9">DB1703</strain>
    </source>
</reference>
<feature type="transmembrane region" description="Helical" evidence="6">
    <location>
        <begin position="159"/>
        <end position="179"/>
    </location>
</feature>
<evidence type="ECO:0000256" key="2">
    <source>
        <dbReference type="ARBA" id="ARBA00022475"/>
    </source>
</evidence>
<keyword evidence="9" id="KW-1185">Reference proteome</keyword>
<dbReference type="Proteomes" id="UP000564885">
    <property type="component" value="Unassembled WGS sequence"/>
</dbReference>
<dbReference type="Pfam" id="PF00892">
    <property type="entry name" value="EamA"/>
    <property type="match status" value="2"/>
</dbReference>
<feature type="transmembrane region" description="Helical" evidence="6">
    <location>
        <begin position="222"/>
        <end position="246"/>
    </location>
</feature>
<dbReference type="SUPFAM" id="SSF103481">
    <property type="entry name" value="Multidrug resistance efflux transporter EmrE"/>
    <property type="match status" value="2"/>
</dbReference>
<evidence type="ECO:0000313" key="9">
    <source>
        <dbReference type="Proteomes" id="UP000564885"/>
    </source>
</evidence>
<dbReference type="EMBL" id="JABEPP010000006">
    <property type="protein sequence ID" value="NNM74831.1"/>
    <property type="molecule type" value="Genomic_DNA"/>
</dbReference>
<feature type="domain" description="EamA" evidence="7">
    <location>
        <begin position="160"/>
        <end position="296"/>
    </location>
</feature>
<dbReference type="InterPro" id="IPR037185">
    <property type="entry name" value="EmrE-like"/>
</dbReference>